<organism evidence="2 3">
    <name type="scientific">Dactylellina haptotyla (strain CBS 200.50)</name>
    <name type="common">Nematode-trapping fungus</name>
    <name type="synonym">Monacrosporium haptotylum</name>
    <dbReference type="NCBI Taxonomy" id="1284197"/>
    <lineage>
        <taxon>Eukaryota</taxon>
        <taxon>Fungi</taxon>
        <taxon>Dikarya</taxon>
        <taxon>Ascomycota</taxon>
        <taxon>Pezizomycotina</taxon>
        <taxon>Orbiliomycetes</taxon>
        <taxon>Orbiliales</taxon>
        <taxon>Orbiliaceae</taxon>
        <taxon>Dactylellina</taxon>
    </lineage>
</organism>
<keyword evidence="3" id="KW-1185">Reference proteome</keyword>
<accession>S8BT39</accession>
<feature type="compositionally biased region" description="Basic and acidic residues" evidence="1">
    <location>
        <begin position="268"/>
        <end position="277"/>
    </location>
</feature>
<dbReference type="OrthoDB" id="5311213at2759"/>
<evidence type="ECO:0000256" key="1">
    <source>
        <dbReference type="SAM" id="MobiDB-lite"/>
    </source>
</evidence>
<dbReference type="EMBL" id="AQGS01000575">
    <property type="protein sequence ID" value="EPS38357.1"/>
    <property type="molecule type" value="Genomic_DNA"/>
</dbReference>
<proteinExistence type="predicted"/>
<name>S8BT39_DACHA</name>
<dbReference type="HOGENOM" id="CLU_1004801_0_0_1"/>
<sequence length="277" mass="31349">MVEGQVVYKDNLDGEWFAYGDTVDVRDFDADLAYASDMDYTFRSGDDDDSRTVSTNVGLDRSGDEWDLEFAGPYPVSFGPGLEPDIQVPYGTRWAPGQMVPDWEVYRSDYRDWRNWMISEGNYRGLSSDFTDRYTYDQLRRMGYLIDEPREMAIRRRKAEVQELAREAEGGYEQIRGAERAIRGEPALDLNSEYMQNLFQISTPDGGSASLDPLATLMDIQVDELQAGEVVASPSNIAGPSVMELEEELPQDGNHMQSLFEDVLGQDSRPDQPDSNL</sequence>
<reference evidence="2 3" key="1">
    <citation type="journal article" date="2013" name="PLoS Genet.">
        <title>Genomic mechanisms accounting for the adaptation to parasitism in nematode-trapping fungi.</title>
        <authorList>
            <person name="Meerupati T."/>
            <person name="Andersson K.M."/>
            <person name="Friman E."/>
            <person name="Kumar D."/>
            <person name="Tunlid A."/>
            <person name="Ahren D."/>
        </authorList>
    </citation>
    <scope>NUCLEOTIDE SEQUENCE [LARGE SCALE GENOMIC DNA]</scope>
    <source>
        <strain evidence="2 3">CBS 200.50</strain>
    </source>
</reference>
<dbReference type="AlphaFoldDB" id="S8BT39"/>
<protein>
    <submittedName>
        <fullName evidence="2">Uncharacterized protein</fullName>
    </submittedName>
</protein>
<gene>
    <name evidence="2" type="ORF">H072_7950</name>
</gene>
<feature type="region of interest" description="Disordered" evidence="1">
    <location>
        <begin position="247"/>
        <end position="277"/>
    </location>
</feature>
<dbReference type="Proteomes" id="UP000015100">
    <property type="component" value="Unassembled WGS sequence"/>
</dbReference>
<reference evidence="3" key="2">
    <citation type="submission" date="2013-04" db="EMBL/GenBank/DDBJ databases">
        <title>Genomic mechanisms accounting for the adaptation to parasitism in nematode-trapping fungi.</title>
        <authorList>
            <person name="Ahren D.G."/>
        </authorList>
    </citation>
    <scope>NUCLEOTIDE SEQUENCE [LARGE SCALE GENOMIC DNA]</scope>
    <source>
        <strain evidence="3">CBS 200.50</strain>
    </source>
</reference>
<evidence type="ECO:0000313" key="3">
    <source>
        <dbReference type="Proteomes" id="UP000015100"/>
    </source>
</evidence>
<comment type="caution">
    <text evidence="2">The sequence shown here is derived from an EMBL/GenBank/DDBJ whole genome shotgun (WGS) entry which is preliminary data.</text>
</comment>
<evidence type="ECO:0000313" key="2">
    <source>
        <dbReference type="EMBL" id="EPS38357.1"/>
    </source>
</evidence>